<dbReference type="Proteomes" id="UP001152320">
    <property type="component" value="Chromosome 7"/>
</dbReference>
<dbReference type="InterPro" id="IPR040399">
    <property type="entry name" value="TMEM35A/B"/>
</dbReference>
<comment type="subcellular location">
    <subcellularLocation>
        <location evidence="1">Membrane</location>
        <topology evidence="1">Multi-pass membrane protein</topology>
    </subcellularLocation>
</comment>
<evidence type="ECO:0000256" key="3">
    <source>
        <dbReference type="ARBA" id="ARBA00022692"/>
    </source>
</evidence>
<feature type="transmembrane region" description="Helical" evidence="6">
    <location>
        <begin position="54"/>
        <end position="74"/>
    </location>
</feature>
<protein>
    <submittedName>
        <fullName evidence="7">Uncharacterized protein</fullName>
    </submittedName>
</protein>
<comment type="caution">
    <text evidence="7">The sequence shown here is derived from an EMBL/GenBank/DDBJ whole genome shotgun (WGS) entry which is preliminary data.</text>
</comment>
<proteinExistence type="inferred from homology"/>
<evidence type="ECO:0000313" key="7">
    <source>
        <dbReference type="EMBL" id="KAJ8038661.1"/>
    </source>
</evidence>
<dbReference type="EMBL" id="JAIZAY010000007">
    <property type="protein sequence ID" value="KAJ8038661.1"/>
    <property type="molecule type" value="Genomic_DNA"/>
</dbReference>
<keyword evidence="3 6" id="KW-0812">Transmembrane</keyword>
<comment type="similarity">
    <text evidence="2">Belongs to the DoxX family.</text>
</comment>
<evidence type="ECO:0000256" key="6">
    <source>
        <dbReference type="SAM" id="Phobius"/>
    </source>
</evidence>
<evidence type="ECO:0000256" key="4">
    <source>
        <dbReference type="ARBA" id="ARBA00022989"/>
    </source>
</evidence>
<keyword evidence="4 6" id="KW-1133">Transmembrane helix</keyword>
<accession>A0A9Q1C685</accession>
<name>A0A9Q1C685_HOLLE</name>
<reference evidence="7" key="1">
    <citation type="submission" date="2021-10" db="EMBL/GenBank/DDBJ databases">
        <title>Tropical sea cucumber genome reveals ecological adaptation and Cuvierian tubules defense mechanism.</title>
        <authorList>
            <person name="Chen T."/>
        </authorList>
    </citation>
    <scope>NUCLEOTIDE SEQUENCE</scope>
    <source>
        <strain evidence="7">Nanhai2018</strain>
        <tissue evidence="7">Muscle</tissue>
    </source>
</reference>
<gene>
    <name evidence="7" type="ORF">HOLleu_16147</name>
</gene>
<feature type="transmembrane region" description="Helical" evidence="6">
    <location>
        <begin position="7"/>
        <end position="28"/>
    </location>
</feature>
<sequence>MGLANYFAIIIGLLFVYFGTLKLVPINLSETEGYDQMHKDFEKFATVLPWSVDPSFYCCLFGWIEVIGGSLMAFGRQPYRTLGALDILLLMLDGIYTVVMLGESVLTIGGVIFGAACALAVIVFRDALDGDTGGKPKRS</sequence>
<keyword evidence="8" id="KW-1185">Reference proteome</keyword>
<feature type="transmembrane region" description="Helical" evidence="6">
    <location>
        <begin position="105"/>
        <end position="128"/>
    </location>
</feature>
<evidence type="ECO:0000256" key="1">
    <source>
        <dbReference type="ARBA" id="ARBA00004141"/>
    </source>
</evidence>
<evidence type="ECO:0000256" key="5">
    <source>
        <dbReference type="ARBA" id="ARBA00023136"/>
    </source>
</evidence>
<dbReference type="GO" id="GO:0016020">
    <property type="term" value="C:membrane"/>
    <property type="evidence" value="ECO:0007669"/>
    <property type="project" value="UniProtKB-SubCell"/>
</dbReference>
<organism evidence="7 8">
    <name type="scientific">Holothuria leucospilota</name>
    <name type="common">Black long sea cucumber</name>
    <name type="synonym">Mertensiothuria leucospilota</name>
    <dbReference type="NCBI Taxonomy" id="206669"/>
    <lineage>
        <taxon>Eukaryota</taxon>
        <taxon>Metazoa</taxon>
        <taxon>Echinodermata</taxon>
        <taxon>Eleutherozoa</taxon>
        <taxon>Echinozoa</taxon>
        <taxon>Holothuroidea</taxon>
        <taxon>Aspidochirotacea</taxon>
        <taxon>Aspidochirotida</taxon>
        <taxon>Holothuriidae</taxon>
        <taxon>Holothuria</taxon>
    </lineage>
</organism>
<evidence type="ECO:0000313" key="8">
    <source>
        <dbReference type="Proteomes" id="UP001152320"/>
    </source>
</evidence>
<dbReference type="OrthoDB" id="432685at2759"/>
<dbReference type="AlphaFoldDB" id="A0A9Q1C685"/>
<dbReference type="PANTHER" id="PTHR13163">
    <property type="entry name" value="SPINAL CORD EXPRESSION PROTEIN 4"/>
    <property type="match status" value="1"/>
</dbReference>
<evidence type="ECO:0000256" key="2">
    <source>
        <dbReference type="ARBA" id="ARBA00006679"/>
    </source>
</evidence>
<dbReference type="PANTHER" id="PTHR13163:SF2">
    <property type="entry name" value="TRANSMEMBRANE PROTEIN 35B"/>
    <property type="match status" value="1"/>
</dbReference>
<keyword evidence="5 6" id="KW-0472">Membrane</keyword>
<feature type="transmembrane region" description="Helical" evidence="6">
    <location>
        <begin position="81"/>
        <end position="99"/>
    </location>
</feature>